<name>A0A5C3PXI0_9APHY</name>
<organism evidence="2 3">
    <name type="scientific">Polyporus arcularius HHB13444</name>
    <dbReference type="NCBI Taxonomy" id="1314778"/>
    <lineage>
        <taxon>Eukaryota</taxon>
        <taxon>Fungi</taxon>
        <taxon>Dikarya</taxon>
        <taxon>Basidiomycota</taxon>
        <taxon>Agaricomycotina</taxon>
        <taxon>Agaricomycetes</taxon>
        <taxon>Polyporales</taxon>
        <taxon>Polyporaceae</taxon>
        <taxon>Polyporus</taxon>
    </lineage>
</organism>
<proteinExistence type="predicted"/>
<keyword evidence="3" id="KW-1185">Reference proteome</keyword>
<evidence type="ECO:0000313" key="2">
    <source>
        <dbReference type="EMBL" id="TFK94241.1"/>
    </source>
</evidence>
<dbReference type="InParanoid" id="A0A5C3PXI0"/>
<sequence length="154" mass="17104">MPPATFVPLCTNMARRHEDGLSYPRVSGKPLACRTRGATRHGRSAARDPAITTLVRDRASPRRGPRKRARVVMGSRRIDCSPLQARPSEPRGPGICKALQNFRVAAVSRGRFPSSGRGRTQNSQRMGNKIRRKYSDDCRPAEQEPVETAEDTPQ</sequence>
<feature type="compositionally biased region" description="Acidic residues" evidence="1">
    <location>
        <begin position="144"/>
        <end position="154"/>
    </location>
</feature>
<feature type="compositionally biased region" description="Low complexity" evidence="1">
    <location>
        <begin position="108"/>
        <end position="119"/>
    </location>
</feature>
<protein>
    <submittedName>
        <fullName evidence="2">Uncharacterized protein</fullName>
    </submittedName>
</protein>
<evidence type="ECO:0000256" key="1">
    <source>
        <dbReference type="SAM" id="MobiDB-lite"/>
    </source>
</evidence>
<dbReference type="Proteomes" id="UP000308197">
    <property type="component" value="Unassembled WGS sequence"/>
</dbReference>
<feature type="compositionally biased region" description="Basic and acidic residues" evidence="1">
    <location>
        <begin position="133"/>
        <end position="142"/>
    </location>
</feature>
<reference evidence="2 3" key="1">
    <citation type="journal article" date="2019" name="Nat. Ecol. Evol.">
        <title>Megaphylogeny resolves global patterns of mushroom evolution.</title>
        <authorList>
            <person name="Varga T."/>
            <person name="Krizsan K."/>
            <person name="Foldi C."/>
            <person name="Dima B."/>
            <person name="Sanchez-Garcia M."/>
            <person name="Sanchez-Ramirez S."/>
            <person name="Szollosi G.J."/>
            <person name="Szarkandi J.G."/>
            <person name="Papp V."/>
            <person name="Albert L."/>
            <person name="Andreopoulos W."/>
            <person name="Angelini C."/>
            <person name="Antonin V."/>
            <person name="Barry K.W."/>
            <person name="Bougher N.L."/>
            <person name="Buchanan P."/>
            <person name="Buyck B."/>
            <person name="Bense V."/>
            <person name="Catcheside P."/>
            <person name="Chovatia M."/>
            <person name="Cooper J."/>
            <person name="Damon W."/>
            <person name="Desjardin D."/>
            <person name="Finy P."/>
            <person name="Geml J."/>
            <person name="Haridas S."/>
            <person name="Hughes K."/>
            <person name="Justo A."/>
            <person name="Karasinski D."/>
            <person name="Kautmanova I."/>
            <person name="Kiss B."/>
            <person name="Kocsube S."/>
            <person name="Kotiranta H."/>
            <person name="LaButti K.M."/>
            <person name="Lechner B.E."/>
            <person name="Liimatainen K."/>
            <person name="Lipzen A."/>
            <person name="Lukacs Z."/>
            <person name="Mihaltcheva S."/>
            <person name="Morgado L.N."/>
            <person name="Niskanen T."/>
            <person name="Noordeloos M.E."/>
            <person name="Ohm R.A."/>
            <person name="Ortiz-Santana B."/>
            <person name="Ovrebo C."/>
            <person name="Racz N."/>
            <person name="Riley R."/>
            <person name="Savchenko A."/>
            <person name="Shiryaev A."/>
            <person name="Soop K."/>
            <person name="Spirin V."/>
            <person name="Szebenyi C."/>
            <person name="Tomsovsky M."/>
            <person name="Tulloss R.E."/>
            <person name="Uehling J."/>
            <person name="Grigoriev I.V."/>
            <person name="Vagvolgyi C."/>
            <person name="Papp T."/>
            <person name="Martin F.M."/>
            <person name="Miettinen O."/>
            <person name="Hibbett D.S."/>
            <person name="Nagy L.G."/>
        </authorList>
    </citation>
    <scope>NUCLEOTIDE SEQUENCE [LARGE SCALE GENOMIC DNA]</scope>
    <source>
        <strain evidence="2 3">HHB13444</strain>
    </source>
</reference>
<feature type="region of interest" description="Disordered" evidence="1">
    <location>
        <begin position="108"/>
        <end position="154"/>
    </location>
</feature>
<dbReference type="AlphaFoldDB" id="A0A5C3PXI0"/>
<dbReference type="EMBL" id="ML210971">
    <property type="protein sequence ID" value="TFK94241.1"/>
    <property type="molecule type" value="Genomic_DNA"/>
</dbReference>
<evidence type="ECO:0000313" key="3">
    <source>
        <dbReference type="Proteomes" id="UP000308197"/>
    </source>
</evidence>
<accession>A0A5C3PXI0</accession>
<gene>
    <name evidence="2" type="ORF">K466DRAFT_397501</name>
</gene>